<comment type="caution">
    <text evidence="1">The sequence shown here is derived from an EMBL/GenBank/DDBJ whole genome shotgun (WGS) entry which is preliminary data.</text>
</comment>
<dbReference type="EMBL" id="JANQDX010000014">
    <property type="protein sequence ID" value="KAL0911947.1"/>
    <property type="molecule type" value="Genomic_DNA"/>
</dbReference>
<evidence type="ECO:0000313" key="1">
    <source>
        <dbReference type="EMBL" id="KAL0911947.1"/>
    </source>
</evidence>
<accession>A0ABD0UNF8</accession>
<evidence type="ECO:0000313" key="2">
    <source>
        <dbReference type="Proteomes" id="UP001552299"/>
    </source>
</evidence>
<protein>
    <submittedName>
        <fullName evidence="1">Uncharacterized protein</fullName>
    </submittedName>
</protein>
<reference evidence="1 2" key="1">
    <citation type="journal article" date="2024" name="Plant Biotechnol. J.">
        <title>Dendrobium thyrsiflorum genome and its molecular insights into genes involved in important horticultural traits.</title>
        <authorList>
            <person name="Chen B."/>
            <person name="Wang J.Y."/>
            <person name="Zheng P.J."/>
            <person name="Li K.L."/>
            <person name="Liang Y.M."/>
            <person name="Chen X.F."/>
            <person name="Zhang C."/>
            <person name="Zhao X."/>
            <person name="He X."/>
            <person name="Zhang G.Q."/>
            <person name="Liu Z.J."/>
            <person name="Xu Q."/>
        </authorList>
    </citation>
    <scope>NUCLEOTIDE SEQUENCE [LARGE SCALE GENOMIC DNA]</scope>
    <source>
        <strain evidence="1">GZMU011</strain>
    </source>
</reference>
<sequence>MEPVFYIQAPKNTNGNFIVCLELRYVFDSKYASGTHIHIEEIENNFPCNILESILLGSYLSVITRDAVLAPISFLDWRNNGMELFKKRILIEVEETN</sequence>
<name>A0ABD0UNF8_DENTH</name>
<dbReference type="Proteomes" id="UP001552299">
    <property type="component" value="Unassembled WGS sequence"/>
</dbReference>
<dbReference type="AlphaFoldDB" id="A0ABD0UNF8"/>
<proteinExistence type="predicted"/>
<organism evidence="1 2">
    <name type="scientific">Dendrobium thyrsiflorum</name>
    <name type="common">Pinecone-like raceme dendrobium</name>
    <name type="synonym">Orchid</name>
    <dbReference type="NCBI Taxonomy" id="117978"/>
    <lineage>
        <taxon>Eukaryota</taxon>
        <taxon>Viridiplantae</taxon>
        <taxon>Streptophyta</taxon>
        <taxon>Embryophyta</taxon>
        <taxon>Tracheophyta</taxon>
        <taxon>Spermatophyta</taxon>
        <taxon>Magnoliopsida</taxon>
        <taxon>Liliopsida</taxon>
        <taxon>Asparagales</taxon>
        <taxon>Orchidaceae</taxon>
        <taxon>Epidendroideae</taxon>
        <taxon>Malaxideae</taxon>
        <taxon>Dendrobiinae</taxon>
        <taxon>Dendrobium</taxon>
    </lineage>
</organism>
<keyword evidence="2" id="KW-1185">Reference proteome</keyword>
<gene>
    <name evidence="1" type="ORF">M5K25_017886</name>
</gene>